<accession>A0A2P2IWN8</accession>
<protein>
    <submittedName>
        <fullName evidence="1">Uncharacterized protein</fullName>
    </submittedName>
</protein>
<organism evidence="1">
    <name type="scientific">Rhizophora mucronata</name>
    <name type="common">Asiatic mangrove</name>
    <dbReference type="NCBI Taxonomy" id="61149"/>
    <lineage>
        <taxon>Eukaryota</taxon>
        <taxon>Viridiplantae</taxon>
        <taxon>Streptophyta</taxon>
        <taxon>Embryophyta</taxon>
        <taxon>Tracheophyta</taxon>
        <taxon>Spermatophyta</taxon>
        <taxon>Magnoliopsida</taxon>
        <taxon>eudicotyledons</taxon>
        <taxon>Gunneridae</taxon>
        <taxon>Pentapetalae</taxon>
        <taxon>rosids</taxon>
        <taxon>fabids</taxon>
        <taxon>Malpighiales</taxon>
        <taxon>Rhizophoraceae</taxon>
        <taxon>Rhizophora</taxon>
    </lineage>
</organism>
<reference evidence="1" key="1">
    <citation type="submission" date="2018-02" db="EMBL/GenBank/DDBJ databases">
        <title>Rhizophora mucronata_Transcriptome.</title>
        <authorList>
            <person name="Meera S.P."/>
            <person name="Sreeshan A."/>
            <person name="Augustine A."/>
        </authorList>
    </citation>
    <scope>NUCLEOTIDE SEQUENCE</scope>
    <source>
        <tissue evidence="1">Leaf</tissue>
    </source>
</reference>
<evidence type="ECO:0000313" key="1">
    <source>
        <dbReference type="EMBL" id="MBW85636.1"/>
    </source>
</evidence>
<dbReference type="AlphaFoldDB" id="A0A2P2IWN8"/>
<proteinExistence type="predicted"/>
<name>A0A2P2IWN8_RHIMU</name>
<dbReference type="EMBL" id="GGEC01005153">
    <property type="protein sequence ID" value="MBW85636.1"/>
    <property type="molecule type" value="Transcribed_RNA"/>
</dbReference>
<sequence length="40" mass="4525">MKSSIRFLETNRSGSKATIEEVKISSPLPTQSIILHKIFH</sequence>